<evidence type="ECO:0000256" key="8">
    <source>
        <dbReference type="ARBA" id="ARBA00022889"/>
    </source>
</evidence>
<dbReference type="GeneTree" id="ENSGT00940000155083"/>
<dbReference type="GO" id="GO:0007338">
    <property type="term" value="P:single fertilization"/>
    <property type="evidence" value="ECO:0007669"/>
    <property type="project" value="UniProtKB-KW"/>
</dbReference>
<accession>H2MS86</accession>
<evidence type="ECO:0000256" key="1">
    <source>
        <dbReference type="ARBA" id="ARBA00004550"/>
    </source>
</evidence>
<keyword evidence="14" id="KW-0449">Lipoprotein</keyword>
<keyword evidence="9 15" id="KW-1133">Transmembrane helix</keyword>
<reference evidence="16 17" key="1">
    <citation type="journal article" date="2007" name="Nature">
        <title>The medaka draft genome and insights into vertebrate genome evolution.</title>
        <authorList>
            <person name="Kasahara M."/>
            <person name="Naruse K."/>
            <person name="Sasaki S."/>
            <person name="Nakatani Y."/>
            <person name="Qu W."/>
            <person name="Ahsan B."/>
            <person name="Yamada T."/>
            <person name="Nagayasu Y."/>
            <person name="Doi K."/>
            <person name="Kasai Y."/>
            <person name="Jindo T."/>
            <person name="Kobayashi D."/>
            <person name="Shimada A."/>
            <person name="Toyoda A."/>
            <person name="Kuroki Y."/>
            <person name="Fujiyama A."/>
            <person name="Sasaki T."/>
            <person name="Shimizu A."/>
            <person name="Asakawa S."/>
            <person name="Shimizu N."/>
            <person name="Hashimoto S."/>
            <person name="Yang J."/>
            <person name="Lee Y."/>
            <person name="Matsushima K."/>
            <person name="Sugano S."/>
            <person name="Sakaizumi M."/>
            <person name="Narita T."/>
            <person name="Ohishi K."/>
            <person name="Haga S."/>
            <person name="Ohta F."/>
            <person name="Nomoto H."/>
            <person name="Nogata K."/>
            <person name="Morishita T."/>
            <person name="Endo T."/>
            <person name="Shin-I T."/>
            <person name="Takeda H."/>
            <person name="Morishita S."/>
            <person name="Kohara Y."/>
        </authorList>
    </citation>
    <scope>NUCLEOTIDE SEQUENCE [LARGE SCALE GENOMIC DNA]</scope>
    <source>
        <strain evidence="16 17">Hd-rR</strain>
    </source>
</reference>
<evidence type="ECO:0000256" key="4">
    <source>
        <dbReference type="ARBA" id="ARBA00015048"/>
    </source>
</evidence>
<evidence type="ECO:0000313" key="17">
    <source>
        <dbReference type="Proteomes" id="UP000001038"/>
    </source>
</evidence>
<dbReference type="GeneID" id="101156133"/>
<dbReference type="PANTHER" id="PTHR19282:SF517">
    <property type="entry name" value="TETRASPANIN"/>
    <property type="match status" value="1"/>
</dbReference>
<evidence type="ECO:0000256" key="7">
    <source>
        <dbReference type="ARBA" id="ARBA00022692"/>
    </source>
</evidence>
<dbReference type="Bgee" id="ENSORLG00000017280">
    <property type="expression patterns" value="Expressed in pharyngeal gill and 14 other cell types or tissues"/>
</dbReference>
<dbReference type="Pfam" id="PF00335">
    <property type="entry name" value="Tetraspanin"/>
    <property type="match status" value="1"/>
</dbReference>
<keyword evidence="10 15" id="KW-0472">Membrane</keyword>
<evidence type="ECO:0000256" key="6">
    <source>
        <dbReference type="ARBA" id="ARBA00022525"/>
    </source>
</evidence>
<dbReference type="GO" id="GO:0005178">
    <property type="term" value="F:integrin binding"/>
    <property type="evidence" value="ECO:0007669"/>
    <property type="project" value="UniProtKB-ARBA"/>
</dbReference>
<dbReference type="GO" id="GO:0005886">
    <property type="term" value="C:plasma membrane"/>
    <property type="evidence" value="ECO:0000318"/>
    <property type="project" value="GO_Central"/>
</dbReference>
<evidence type="ECO:0000256" key="3">
    <source>
        <dbReference type="ARBA" id="ARBA00006840"/>
    </source>
</evidence>
<dbReference type="RefSeq" id="XP_004083287.2">
    <property type="nucleotide sequence ID" value="XM_004083239.4"/>
</dbReference>
<dbReference type="PROSITE" id="PS00421">
    <property type="entry name" value="TM4_1"/>
    <property type="match status" value="1"/>
</dbReference>
<dbReference type="KEGG" id="ola:101156133"/>
<feature type="transmembrane region" description="Helical" evidence="15">
    <location>
        <begin position="270"/>
        <end position="296"/>
    </location>
</feature>
<reference evidence="16" key="3">
    <citation type="submission" date="2025-09" db="UniProtKB">
        <authorList>
            <consortium name="Ensembl"/>
        </authorList>
    </citation>
    <scope>IDENTIFICATION</scope>
    <source>
        <strain evidence="16">Hd-rR</strain>
    </source>
</reference>
<evidence type="ECO:0000256" key="2">
    <source>
        <dbReference type="ARBA" id="ARBA00004651"/>
    </source>
</evidence>
<dbReference type="GO" id="GO:0070062">
    <property type="term" value="C:extracellular exosome"/>
    <property type="evidence" value="ECO:0007669"/>
    <property type="project" value="UniProtKB-ARBA"/>
</dbReference>
<dbReference type="OrthoDB" id="5870230at2759"/>
<keyword evidence="13" id="KW-0278">Fertilization</keyword>
<keyword evidence="7 15" id="KW-0812">Transmembrane</keyword>
<dbReference type="InParanoid" id="H2MS86"/>
<dbReference type="GO" id="GO:0030154">
    <property type="term" value="P:cell differentiation"/>
    <property type="evidence" value="ECO:0007669"/>
    <property type="project" value="UniProtKB-ARBA"/>
</dbReference>
<dbReference type="GO" id="GO:0007155">
    <property type="term" value="P:cell adhesion"/>
    <property type="evidence" value="ECO:0007669"/>
    <property type="project" value="UniProtKB-KW"/>
</dbReference>
<dbReference type="GO" id="GO:0048916">
    <property type="term" value="P:posterior lateral line development"/>
    <property type="evidence" value="ECO:0007669"/>
    <property type="project" value="Ensembl"/>
</dbReference>
<dbReference type="FunCoup" id="H2MS86">
    <property type="interactions" value="89"/>
</dbReference>
<keyword evidence="6" id="KW-0964">Secreted</keyword>
<dbReference type="InterPro" id="IPR018499">
    <property type="entry name" value="Tetraspanin/Peripherin"/>
</dbReference>
<evidence type="ECO:0000313" key="16">
    <source>
        <dbReference type="Ensembl" id="ENSORLP00000021622.2"/>
    </source>
</evidence>
<evidence type="ECO:0000256" key="10">
    <source>
        <dbReference type="ARBA" id="ARBA00023136"/>
    </source>
</evidence>
<evidence type="ECO:0000256" key="15">
    <source>
        <dbReference type="SAM" id="Phobius"/>
    </source>
</evidence>
<evidence type="ECO:0000256" key="14">
    <source>
        <dbReference type="ARBA" id="ARBA00023288"/>
    </source>
</evidence>
<evidence type="ECO:0000256" key="5">
    <source>
        <dbReference type="ARBA" id="ARBA00022475"/>
    </source>
</evidence>
<dbReference type="eggNOG" id="KOG3882">
    <property type="taxonomic scope" value="Eukaryota"/>
</dbReference>
<gene>
    <name evidence="16" type="primary">LOC101156133</name>
</gene>
<dbReference type="InterPro" id="IPR018503">
    <property type="entry name" value="Tetraspanin_CS"/>
</dbReference>
<keyword evidence="12" id="KW-1015">Disulfide bond</keyword>
<keyword evidence="8" id="KW-0130">Cell adhesion</keyword>
<name>H2MS86_ORYLA</name>
<feature type="transmembrane region" description="Helical" evidence="15">
    <location>
        <begin position="85"/>
        <end position="110"/>
    </location>
</feature>
<keyword evidence="11" id="KW-0564">Palmitate</keyword>
<evidence type="ECO:0000256" key="12">
    <source>
        <dbReference type="ARBA" id="ARBA00023157"/>
    </source>
</evidence>
<dbReference type="GO" id="GO:0007399">
    <property type="term" value="P:nervous system development"/>
    <property type="evidence" value="ECO:0007669"/>
    <property type="project" value="UniProtKB-ARBA"/>
</dbReference>
<comment type="subcellular location">
    <subcellularLocation>
        <location evidence="2">Cell membrane</location>
        <topology evidence="2">Multi-pass membrane protein</topology>
    </subcellularLocation>
    <subcellularLocation>
        <location evidence="1">Secreted</location>
        <location evidence="1">Extracellular exosome</location>
    </subcellularLocation>
</comment>
<organism evidence="16 17">
    <name type="scientific">Oryzias latipes</name>
    <name type="common">Japanese rice fish</name>
    <name type="synonym">Japanese killifish</name>
    <dbReference type="NCBI Taxonomy" id="8090"/>
    <lineage>
        <taxon>Eukaryota</taxon>
        <taxon>Metazoa</taxon>
        <taxon>Chordata</taxon>
        <taxon>Craniata</taxon>
        <taxon>Vertebrata</taxon>
        <taxon>Euteleostomi</taxon>
        <taxon>Actinopterygii</taxon>
        <taxon>Neopterygii</taxon>
        <taxon>Teleostei</taxon>
        <taxon>Neoteleostei</taxon>
        <taxon>Acanthomorphata</taxon>
        <taxon>Ovalentaria</taxon>
        <taxon>Atherinomorphae</taxon>
        <taxon>Beloniformes</taxon>
        <taxon>Adrianichthyidae</taxon>
        <taxon>Oryziinae</taxon>
        <taxon>Oryzias</taxon>
    </lineage>
</organism>
<feature type="transmembrane region" description="Helical" evidence="15">
    <location>
        <begin position="130"/>
        <end position="156"/>
    </location>
</feature>
<evidence type="ECO:0000256" key="11">
    <source>
        <dbReference type="ARBA" id="ARBA00023139"/>
    </source>
</evidence>
<proteinExistence type="inferred from homology"/>
<dbReference type="Proteomes" id="UP000001038">
    <property type="component" value="Chromosome 23"/>
</dbReference>
<evidence type="ECO:0000256" key="9">
    <source>
        <dbReference type="ARBA" id="ARBA00022989"/>
    </source>
</evidence>
<dbReference type="InterPro" id="IPR008952">
    <property type="entry name" value="Tetraspanin_EC2_sf"/>
</dbReference>
<feature type="transmembrane region" description="Helical" evidence="15">
    <location>
        <begin position="163"/>
        <end position="185"/>
    </location>
</feature>
<dbReference type="FunFam" id="1.10.1450.10:FF:000016">
    <property type="entry name" value="Tetraspanin"/>
    <property type="match status" value="1"/>
</dbReference>
<dbReference type="Ensembl" id="ENSORLT00000021623.2">
    <property type="protein sequence ID" value="ENSORLP00000021622.2"/>
    <property type="gene ID" value="ENSORLG00000017280.2"/>
</dbReference>
<dbReference type="InterPro" id="IPR042055">
    <property type="entry name" value="CD9_LEL"/>
</dbReference>
<dbReference type="STRING" id="8090.ENSORLP00000021622"/>
<keyword evidence="5" id="KW-1003">Cell membrane</keyword>
<dbReference type="SUPFAM" id="SSF48652">
    <property type="entry name" value="Tetraspanin"/>
    <property type="match status" value="1"/>
</dbReference>
<reference evidence="16" key="2">
    <citation type="submission" date="2025-08" db="UniProtKB">
        <authorList>
            <consortium name="Ensembl"/>
        </authorList>
    </citation>
    <scope>IDENTIFICATION</scope>
    <source>
        <strain evidence="16">Hd-rR</strain>
    </source>
</reference>
<evidence type="ECO:0000256" key="13">
    <source>
        <dbReference type="ARBA" id="ARBA00023279"/>
    </source>
</evidence>
<dbReference type="SMR" id="H2MS86"/>
<dbReference type="PRINTS" id="PR00259">
    <property type="entry name" value="TMFOUR"/>
</dbReference>
<dbReference type="CDD" id="cd03152">
    <property type="entry name" value="CD9_LEL"/>
    <property type="match status" value="1"/>
</dbReference>
<keyword evidence="17" id="KW-1185">Reference proteome</keyword>
<sequence>MMRKRAVCSSVNLSALTALSWWSFSTGPTSLLPSLSTQVSHTLLWFRNTQSRSCSLFHSFLFAELKRRFCSPEKLHLRTMAEGNVLKYLVFGFNFLFWLAGTGVLAVGLWLRFDSKTKSLFEVEESPTVFFTGVYILIAAGALMMVVGFLGCCGAIKESTCMLGLFFVFLLLILTVEVAAGIWGLSNKDRVVEDLTQFYKETFSNYQTTKQEALKETLRGIHFGLNCCGPTGTVFDGANDICPKKEGLDILVTTSCPTAIDGIFNNKLHIIGGVGIGIGIVTIFGMIFSMILCCGIRKSRNYM</sequence>
<dbReference type="PANTHER" id="PTHR19282">
    <property type="entry name" value="TETRASPANIN"/>
    <property type="match status" value="1"/>
</dbReference>
<dbReference type="Gene3D" id="1.10.1450.10">
    <property type="entry name" value="Tetraspanin"/>
    <property type="match status" value="1"/>
</dbReference>
<comment type="similarity">
    <text evidence="3">Belongs to the tetraspanin (TM4SF) family.</text>
</comment>
<protein>
    <recommendedName>
        <fullName evidence="4">CD9 antigen</fullName>
    </recommendedName>
</protein>
<dbReference type="HOGENOM" id="CLU_055524_10_1_1"/>
<dbReference type="AlphaFoldDB" id="H2MS86"/>